<evidence type="ECO:0000259" key="4">
    <source>
        <dbReference type="Pfam" id="PF01037"/>
    </source>
</evidence>
<dbReference type="EMBL" id="JAVREP010000009">
    <property type="protein sequence ID" value="MDT0329787.1"/>
    <property type="molecule type" value="Genomic_DNA"/>
</dbReference>
<comment type="caution">
    <text evidence="6">The sequence shown here is derived from an EMBL/GenBank/DDBJ whole genome shotgun (WGS) entry which is preliminary data.</text>
</comment>
<accession>A0ABU2MB60</accession>
<dbReference type="Gene3D" id="1.10.10.10">
    <property type="entry name" value="Winged helix-like DNA-binding domain superfamily/Winged helix DNA-binding domain"/>
    <property type="match status" value="2"/>
</dbReference>
<dbReference type="PANTHER" id="PTHR30154:SF34">
    <property type="entry name" value="TRANSCRIPTIONAL REGULATOR AZLB"/>
    <property type="match status" value="1"/>
</dbReference>
<dbReference type="SUPFAM" id="SSF54909">
    <property type="entry name" value="Dimeric alpha+beta barrel"/>
    <property type="match status" value="2"/>
</dbReference>
<feature type="domain" description="HTH asnC-type" evidence="5">
    <location>
        <begin position="178"/>
        <end position="217"/>
    </location>
</feature>
<dbReference type="InterPro" id="IPR019888">
    <property type="entry name" value="Tscrpt_reg_AsnC-like"/>
</dbReference>
<evidence type="ECO:0000256" key="1">
    <source>
        <dbReference type="ARBA" id="ARBA00023015"/>
    </source>
</evidence>
<dbReference type="SMART" id="SM00344">
    <property type="entry name" value="HTH_ASNC"/>
    <property type="match status" value="2"/>
</dbReference>
<dbReference type="InterPro" id="IPR019887">
    <property type="entry name" value="Tscrpt_reg_AsnC/Lrp_C"/>
</dbReference>
<evidence type="ECO:0000256" key="3">
    <source>
        <dbReference type="ARBA" id="ARBA00023163"/>
    </source>
</evidence>
<keyword evidence="2" id="KW-0238">DNA-binding</keyword>
<dbReference type="InterPro" id="IPR011008">
    <property type="entry name" value="Dimeric_a/b-barrel"/>
</dbReference>
<dbReference type="Pfam" id="PF01037">
    <property type="entry name" value="AsnC_trans_reg"/>
    <property type="match status" value="1"/>
</dbReference>
<evidence type="ECO:0000313" key="6">
    <source>
        <dbReference type="EMBL" id="MDT0329787.1"/>
    </source>
</evidence>
<dbReference type="SUPFAM" id="SSF46785">
    <property type="entry name" value="Winged helix' DNA-binding domain"/>
    <property type="match status" value="2"/>
</dbReference>
<gene>
    <name evidence="6" type="ORF">RM479_15340</name>
</gene>
<proteinExistence type="predicted"/>
<evidence type="ECO:0000256" key="2">
    <source>
        <dbReference type="ARBA" id="ARBA00023125"/>
    </source>
</evidence>
<keyword evidence="7" id="KW-1185">Reference proteome</keyword>
<reference evidence="7" key="1">
    <citation type="submission" date="2023-07" db="EMBL/GenBank/DDBJ databases">
        <title>30 novel species of actinomycetes from the DSMZ collection.</title>
        <authorList>
            <person name="Nouioui I."/>
        </authorList>
    </citation>
    <scope>NUCLEOTIDE SEQUENCE [LARGE SCALE GENOMIC DNA]</scope>
    <source>
        <strain evidence="7">DSM 44743</strain>
    </source>
</reference>
<dbReference type="InterPro" id="IPR000485">
    <property type="entry name" value="AsnC-type_HTH_dom"/>
</dbReference>
<dbReference type="Gene3D" id="3.30.70.920">
    <property type="match status" value="1"/>
</dbReference>
<evidence type="ECO:0000259" key="5">
    <source>
        <dbReference type="Pfam" id="PF13404"/>
    </source>
</evidence>
<name>A0ABU2MB60_9ACTN</name>
<dbReference type="PRINTS" id="PR00033">
    <property type="entry name" value="HTHASNC"/>
</dbReference>
<dbReference type="Pfam" id="PF13404">
    <property type="entry name" value="HTH_AsnC-type"/>
    <property type="match status" value="2"/>
</dbReference>
<dbReference type="RefSeq" id="WP_311512400.1">
    <property type="nucleotide sequence ID" value="NZ_JAVREP010000009.1"/>
</dbReference>
<protein>
    <submittedName>
        <fullName evidence="6">AsnC family transcriptional regulator</fullName>
    </submittedName>
</protein>
<feature type="domain" description="Transcription regulator AsnC/Lrp ligand binding" evidence="4">
    <location>
        <begin position="73"/>
        <end position="141"/>
    </location>
</feature>
<dbReference type="PANTHER" id="PTHR30154">
    <property type="entry name" value="LEUCINE-RESPONSIVE REGULATORY PROTEIN"/>
    <property type="match status" value="1"/>
</dbReference>
<organism evidence="6 7">
    <name type="scientific">Nocardiopsis lambiniae</name>
    <dbReference type="NCBI Taxonomy" id="3075539"/>
    <lineage>
        <taxon>Bacteria</taxon>
        <taxon>Bacillati</taxon>
        <taxon>Actinomycetota</taxon>
        <taxon>Actinomycetes</taxon>
        <taxon>Streptosporangiales</taxon>
        <taxon>Nocardiopsidaceae</taxon>
        <taxon>Nocardiopsis</taxon>
    </lineage>
</organism>
<keyword evidence="3" id="KW-0804">Transcription</keyword>
<dbReference type="InterPro" id="IPR036390">
    <property type="entry name" value="WH_DNA-bd_sf"/>
</dbReference>
<evidence type="ECO:0000313" key="7">
    <source>
        <dbReference type="Proteomes" id="UP001183390"/>
    </source>
</evidence>
<keyword evidence="1" id="KW-0805">Transcription regulation</keyword>
<feature type="domain" description="HTH asnC-type" evidence="5">
    <location>
        <begin position="7"/>
        <end position="48"/>
    </location>
</feature>
<dbReference type="Proteomes" id="UP001183390">
    <property type="component" value="Unassembled WGS sequence"/>
</dbReference>
<sequence>MPENRILDDVDQQLVHALQIAPRASWTVLGRVLGIDAATVARRWQRLRDSGAAWITCYPGPVMAGAGGCLAFVEVDCASGHLLPVARAFTELPHVSTVEHVTGDRDLLLTVMTGDVGALSRWVVGSLDTMDGVRASRTHLAGSVFTEGSRWRLRALTPAQAERLSAEALPVEAAGLPDELDRRIMVELSMDGRMSYTTLAERCASSPDTVRRRVRHLFAARMVQARCEVARPLSDWPSVVLLWAGVPADAITEAAQRITAMREVRLCAGVTGRHNLLIAAWSRSVEDSQRFEAELMRVVPELVVGDRAIALWQAKLQGQRLDQRGYRTGGVPVDPWAVPDA</sequence>
<dbReference type="InterPro" id="IPR036388">
    <property type="entry name" value="WH-like_DNA-bd_sf"/>
</dbReference>